<reference evidence="1" key="1">
    <citation type="journal article" date="2020" name="Nature">
        <title>Giant virus diversity and host interactions through global metagenomics.</title>
        <authorList>
            <person name="Schulz F."/>
            <person name="Roux S."/>
            <person name="Paez-Espino D."/>
            <person name="Jungbluth S."/>
            <person name="Walsh D.A."/>
            <person name="Denef V.J."/>
            <person name="McMahon K.D."/>
            <person name="Konstantinidis K.T."/>
            <person name="Eloe-Fadrosh E.A."/>
            <person name="Kyrpides N.C."/>
            <person name="Woyke T."/>
        </authorList>
    </citation>
    <scope>NUCLEOTIDE SEQUENCE</scope>
    <source>
        <strain evidence="1">GVMAG-S-ERX555965-48</strain>
    </source>
</reference>
<proteinExistence type="predicted"/>
<evidence type="ECO:0000313" key="1">
    <source>
        <dbReference type="EMBL" id="QHS84296.1"/>
    </source>
</evidence>
<protein>
    <submittedName>
        <fullName evidence="1">Uncharacterized protein</fullName>
    </submittedName>
</protein>
<organism evidence="1">
    <name type="scientific">viral metagenome</name>
    <dbReference type="NCBI Taxonomy" id="1070528"/>
    <lineage>
        <taxon>unclassified sequences</taxon>
        <taxon>metagenomes</taxon>
        <taxon>organismal metagenomes</taxon>
    </lineage>
</organism>
<dbReference type="EMBL" id="MN738778">
    <property type="protein sequence ID" value="QHS84296.1"/>
    <property type="molecule type" value="Genomic_DNA"/>
</dbReference>
<accession>A0A6C0AXQ1</accession>
<sequence>MSIELIELTKKHKLFKLYDKMKNKTELITNNTLFYYIILLKTVQELVDMRKKLILEFFQPTHYQPTIHDFYDTILFNKNAIDIRNYFNESNLYVQYIINNWNHFNPIINTFLFD</sequence>
<name>A0A6C0AXQ1_9ZZZZ</name>
<dbReference type="AlphaFoldDB" id="A0A6C0AXQ1"/>